<dbReference type="Gene3D" id="3.30.1490.150">
    <property type="entry name" value="Hypothetical protein ph0010, domain 2"/>
    <property type="match status" value="1"/>
</dbReference>
<dbReference type="PROSITE" id="PS51112">
    <property type="entry name" value="AMMECR1"/>
    <property type="match status" value="1"/>
</dbReference>
<feature type="domain" description="AMMECR1" evidence="1">
    <location>
        <begin position="9"/>
        <end position="188"/>
    </location>
</feature>
<evidence type="ECO:0000313" key="2">
    <source>
        <dbReference type="EMBL" id="MCW7752709.1"/>
    </source>
</evidence>
<accession>A0ABT3N5H7</accession>
<dbReference type="Pfam" id="PF01871">
    <property type="entry name" value="AMMECR1"/>
    <property type="match status" value="1"/>
</dbReference>
<protein>
    <submittedName>
        <fullName evidence="2">AmmeMemoRadiSam system protein A</fullName>
    </submittedName>
</protein>
<dbReference type="PANTHER" id="PTHR13016">
    <property type="entry name" value="AMMECR1 HOMOLOG"/>
    <property type="match status" value="1"/>
</dbReference>
<gene>
    <name evidence="2" type="primary">amrA</name>
    <name evidence="2" type="ORF">OOT00_01760</name>
</gene>
<keyword evidence="3" id="KW-1185">Reference proteome</keyword>
<dbReference type="RefSeq" id="WP_265423571.1">
    <property type="nucleotide sequence ID" value="NZ_JAPFPW010000001.1"/>
</dbReference>
<dbReference type="PANTHER" id="PTHR13016:SF0">
    <property type="entry name" value="AMME SYNDROME CANDIDATE GENE 1 PROTEIN"/>
    <property type="match status" value="1"/>
</dbReference>
<dbReference type="EMBL" id="JAPFPW010000001">
    <property type="protein sequence ID" value="MCW7752709.1"/>
    <property type="molecule type" value="Genomic_DNA"/>
</dbReference>
<organism evidence="2 3">
    <name type="scientific">Desulfobotulus pelophilus</name>
    <dbReference type="NCBI Taxonomy" id="2823377"/>
    <lineage>
        <taxon>Bacteria</taxon>
        <taxon>Pseudomonadati</taxon>
        <taxon>Thermodesulfobacteriota</taxon>
        <taxon>Desulfobacteria</taxon>
        <taxon>Desulfobacterales</taxon>
        <taxon>Desulfobacteraceae</taxon>
        <taxon>Desulfobotulus</taxon>
    </lineage>
</organism>
<proteinExistence type="predicted"/>
<reference evidence="2 3" key="1">
    <citation type="submission" date="2022-11" db="EMBL/GenBank/DDBJ databases">
        <title>Desulfobotulus tamanensis H1 sp. nov. - anaerobic, alkaliphilic, sulphate reducing bacterium isolated from terrestrial mud volcano.</title>
        <authorList>
            <person name="Frolova A."/>
            <person name="Merkel A.Y."/>
            <person name="Slobodkin A.I."/>
        </authorList>
    </citation>
    <scope>NUCLEOTIDE SEQUENCE [LARGE SCALE GENOMIC DNA]</scope>
    <source>
        <strain evidence="2 3">H1</strain>
    </source>
</reference>
<dbReference type="SUPFAM" id="SSF143447">
    <property type="entry name" value="AMMECR1-like"/>
    <property type="match status" value="1"/>
</dbReference>
<dbReference type="InterPro" id="IPR036071">
    <property type="entry name" value="AMMECR1_dom_sf"/>
</dbReference>
<evidence type="ECO:0000313" key="3">
    <source>
        <dbReference type="Proteomes" id="UP001209681"/>
    </source>
</evidence>
<sequence>MKRTGLTDAEKKILVDLAWAVIREGVRTGNNRMEGKKPSGDRFLQKGASFVTLTKEGGLRGCIGSLVVHRPLWEDVAANAWNAAFEDPRFSPLDISELPLLRLSVSVLTPAQPLSFASEEELLAQLRPGVDGLTIRAGGRSATFLPGVWEQLPVREVFFRQLKLKAGLREKGLPVGLYAERYGTEECD</sequence>
<dbReference type="InterPro" id="IPR027623">
    <property type="entry name" value="AmmeMemoSam_A"/>
</dbReference>
<comment type="caution">
    <text evidence="2">The sequence shown here is derived from an EMBL/GenBank/DDBJ whole genome shotgun (WGS) entry which is preliminary data.</text>
</comment>
<name>A0ABT3N5H7_9BACT</name>
<dbReference type="Gene3D" id="3.30.700.20">
    <property type="entry name" value="Hypothetical protein ph0010, domain 1"/>
    <property type="match status" value="1"/>
</dbReference>
<dbReference type="InterPro" id="IPR023473">
    <property type="entry name" value="AMMECR1"/>
</dbReference>
<dbReference type="NCBIfam" id="TIGR04335">
    <property type="entry name" value="AmmeMemoSam_A"/>
    <property type="match status" value="1"/>
</dbReference>
<dbReference type="InterPro" id="IPR027485">
    <property type="entry name" value="AMMECR1_N"/>
</dbReference>
<evidence type="ECO:0000259" key="1">
    <source>
        <dbReference type="PROSITE" id="PS51112"/>
    </source>
</evidence>
<dbReference type="Proteomes" id="UP001209681">
    <property type="component" value="Unassembled WGS sequence"/>
</dbReference>
<dbReference type="InterPro" id="IPR002733">
    <property type="entry name" value="AMMECR1_domain"/>
</dbReference>